<keyword evidence="2" id="KW-1185">Reference proteome</keyword>
<reference evidence="1 2" key="1">
    <citation type="journal article" date="2019" name="Sci. Rep.">
        <title>A high-quality genome of Eragrostis curvula grass provides insights into Poaceae evolution and supports new strategies to enhance forage quality.</title>
        <authorList>
            <person name="Carballo J."/>
            <person name="Santos B.A.C.M."/>
            <person name="Zappacosta D."/>
            <person name="Garbus I."/>
            <person name="Selva J.P."/>
            <person name="Gallo C.A."/>
            <person name="Diaz A."/>
            <person name="Albertini E."/>
            <person name="Caccamo M."/>
            <person name="Echenique V."/>
        </authorList>
    </citation>
    <scope>NUCLEOTIDE SEQUENCE [LARGE SCALE GENOMIC DNA]</scope>
    <source>
        <strain evidence="2">cv. Victoria</strain>
        <tissue evidence="1">Leaf</tissue>
    </source>
</reference>
<proteinExistence type="predicted"/>
<dbReference type="EMBL" id="RWGY01000007">
    <property type="protein sequence ID" value="TVU41405.1"/>
    <property type="molecule type" value="Genomic_DNA"/>
</dbReference>
<accession>A0A5J9W0H5</accession>
<organism evidence="1 2">
    <name type="scientific">Eragrostis curvula</name>
    <name type="common">weeping love grass</name>
    <dbReference type="NCBI Taxonomy" id="38414"/>
    <lineage>
        <taxon>Eukaryota</taxon>
        <taxon>Viridiplantae</taxon>
        <taxon>Streptophyta</taxon>
        <taxon>Embryophyta</taxon>
        <taxon>Tracheophyta</taxon>
        <taxon>Spermatophyta</taxon>
        <taxon>Magnoliopsida</taxon>
        <taxon>Liliopsida</taxon>
        <taxon>Poales</taxon>
        <taxon>Poaceae</taxon>
        <taxon>PACMAD clade</taxon>
        <taxon>Chloridoideae</taxon>
        <taxon>Eragrostideae</taxon>
        <taxon>Eragrostidinae</taxon>
        <taxon>Eragrostis</taxon>
    </lineage>
</organism>
<sequence>MAVTILGPYWPLFPGAHISGAVSSPSINPLPIHCKVLRRWMLTKNGTTIAELNWNVARVVRDYFIVP</sequence>
<dbReference type="Gramene" id="TVU41405">
    <property type="protein sequence ID" value="TVU41405"/>
    <property type="gene ID" value="EJB05_14920"/>
</dbReference>
<protein>
    <submittedName>
        <fullName evidence="1">Uncharacterized protein</fullName>
    </submittedName>
</protein>
<evidence type="ECO:0000313" key="2">
    <source>
        <dbReference type="Proteomes" id="UP000324897"/>
    </source>
</evidence>
<gene>
    <name evidence="1" type="ORF">EJB05_14920</name>
</gene>
<dbReference type="Proteomes" id="UP000324897">
    <property type="component" value="Chromosome 4"/>
</dbReference>
<comment type="caution">
    <text evidence="1">The sequence shown here is derived from an EMBL/GenBank/DDBJ whole genome shotgun (WGS) entry which is preliminary data.</text>
</comment>
<evidence type="ECO:0000313" key="1">
    <source>
        <dbReference type="EMBL" id="TVU41405.1"/>
    </source>
</evidence>
<name>A0A5J9W0H5_9POAL</name>
<dbReference type="AlphaFoldDB" id="A0A5J9W0H5"/>